<feature type="domain" description="MoaB/Mog" evidence="7">
    <location>
        <begin position="196"/>
        <end position="335"/>
    </location>
</feature>
<dbReference type="Gene3D" id="2.170.190.11">
    <property type="entry name" value="Molybdopterin biosynthesis moea protein, domain 3"/>
    <property type="match status" value="1"/>
</dbReference>
<keyword evidence="6" id="KW-0460">Magnesium</keyword>
<dbReference type="PROSITE" id="PS01079">
    <property type="entry name" value="MOCF_BIOSYNTHESIS_2"/>
    <property type="match status" value="1"/>
</dbReference>
<dbReference type="InterPro" id="IPR008284">
    <property type="entry name" value="MoCF_biosynth_CS"/>
</dbReference>
<dbReference type="GO" id="GO:0046872">
    <property type="term" value="F:metal ion binding"/>
    <property type="evidence" value="ECO:0007669"/>
    <property type="project" value="UniProtKB-UniRule"/>
</dbReference>
<dbReference type="EMBL" id="BAND01000008">
    <property type="protein sequence ID" value="GAJ27842.1"/>
    <property type="molecule type" value="Genomic_DNA"/>
</dbReference>
<evidence type="ECO:0000256" key="3">
    <source>
        <dbReference type="ARBA" id="ARBA00010763"/>
    </source>
</evidence>
<dbReference type="NCBIfam" id="TIGR00177">
    <property type="entry name" value="molyb_syn"/>
    <property type="match status" value="1"/>
</dbReference>
<evidence type="ECO:0000256" key="4">
    <source>
        <dbReference type="ARBA" id="ARBA00023150"/>
    </source>
</evidence>
<dbReference type="Pfam" id="PF03454">
    <property type="entry name" value="MoeA_C"/>
    <property type="match status" value="1"/>
</dbReference>
<dbReference type="Pfam" id="PF03453">
    <property type="entry name" value="MoeA_N"/>
    <property type="match status" value="1"/>
</dbReference>
<evidence type="ECO:0000256" key="2">
    <source>
        <dbReference type="ARBA" id="ARBA00005046"/>
    </source>
</evidence>
<evidence type="ECO:0000313" key="8">
    <source>
        <dbReference type="EMBL" id="GAJ27842.1"/>
    </source>
</evidence>
<keyword evidence="9" id="KW-1185">Reference proteome</keyword>
<evidence type="ECO:0000256" key="5">
    <source>
        <dbReference type="ARBA" id="ARBA00047317"/>
    </source>
</evidence>
<dbReference type="InterPro" id="IPR005111">
    <property type="entry name" value="MoeA_C_domain_IV"/>
</dbReference>
<dbReference type="Pfam" id="PF00994">
    <property type="entry name" value="MoCF_biosynth"/>
    <property type="match status" value="1"/>
</dbReference>
<dbReference type="InterPro" id="IPR005110">
    <property type="entry name" value="MoeA_linker/N"/>
</dbReference>
<comment type="cofactor">
    <cofactor evidence="6">
        <name>Mg(2+)</name>
        <dbReference type="ChEBI" id="CHEBI:18420"/>
    </cofactor>
</comment>
<protein>
    <recommendedName>
        <fullName evidence="6">Molybdopterin molybdenumtransferase</fullName>
        <ecNumber evidence="6">2.10.1.1</ecNumber>
    </recommendedName>
</protein>
<reference evidence="8 9" key="2">
    <citation type="journal article" date="2014" name="FEMS Microbiol. Lett.">
        <title>Draft genomic DNA sequence of the facultatively methylotrophic bacterium Acidomonas methanolica type strain MB58.</title>
        <authorList>
            <person name="Higashiura N."/>
            <person name="Hadano H."/>
            <person name="Hirakawa H."/>
            <person name="Matsutani M."/>
            <person name="Takabe S."/>
            <person name="Matsushita K."/>
            <person name="Azuma Y."/>
        </authorList>
    </citation>
    <scope>NUCLEOTIDE SEQUENCE [LARGE SCALE GENOMIC DNA]</scope>
    <source>
        <strain evidence="8 9">MB58</strain>
    </source>
</reference>
<sequence length="418" mass="44260">MLFPYGTLPFYKPDMMSRPPQESALGVAEAETLIRRTLRPLGTERVALGAAAGRILRETIAAERDQPPYDRVMMDGIALRHGAPARLPILGTQRAGMPALNLTDPSGCIETMTGAMCPAGADTIVPVERITRVDGVATLEPGYTPVPGQFIHRRGSDCRAGEALLSPGTRLSAPALAVLAGNGVAEVAVSRRPRLAILSTGDELVPVDGPVRDWEIRRSNEEAIAASLALHGFGEAERFWAPDDPDATMAVMTRALAERDVVILSGGVSMGDFDYVPQALEQLGVRRIFHRVAQRPGRPLWFGLGPQGQAVFALPGNPVSAMTCFTRYVLPALTAAEGATESRAVPLALAEDAPRLPDLTRFMPARLTHAASGQTLAHLLPVSTSGDFNHLGSTDGIVEIPPGDGAAPAGSAVTFHGW</sequence>
<keyword evidence="6" id="KW-0808">Transferase</keyword>
<dbReference type="InterPro" id="IPR038987">
    <property type="entry name" value="MoeA-like"/>
</dbReference>
<keyword evidence="6" id="KW-0479">Metal-binding</keyword>
<dbReference type="SUPFAM" id="SSF63882">
    <property type="entry name" value="MoeA N-terminal region -like"/>
    <property type="match status" value="1"/>
</dbReference>
<dbReference type="InterPro" id="IPR036688">
    <property type="entry name" value="MoeA_C_domain_IV_sf"/>
</dbReference>
<organism evidence="8 9">
    <name type="scientific">Acidomonas methanolica NBRC 104435</name>
    <dbReference type="NCBI Taxonomy" id="1231351"/>
    <lineage>
        <taxon>Bacteria</taxon>
        <taxon>Pseudomonadati</taxon>
        <taxon>Pseudomonadota</taxon>
        <taxon>Alphaproteobacteria</taxon>
        <taxon>Acetobacterales</taxon>
        <taxon>Acetobacteraceae</taxon>
        <taxon>Acidomonas</taxon>
    </lineage>
</organism>
<evidence type="ECO:0000259" key="7">
    <source>
        <dbReference type="SMART" id="SM00852"/>
    </source>
</evidence>
<keyword evidence="4 6" id="KW-0501">Molybdenum cofactor biosynthesis</keyword>
<comment type="pathway">
    <text evidence="2 6">Cofactor biosynthesis; molybdopterin biosynthesis.</text>
</comment>
<keyword evidence="6" id="KW-0500">Molybdenum</keyword>
<comment type="caution">
    <text evidence="8">The sequence shown here is derived from an EMBL/GenBank/DDBJ whole genome shotgun (WGS) entry which is preliminary data.</text>
</comment>
<dbReference type="InterPro" id="IPR001453">
    <property type="entry name" value="MoaB/Mog_dom"/>
</dbReference>
<dbReference type="SMART" id="SM00852">
    <property type="entry name" value="MoCF_biosynth"/>
    <property type="match status" value="1"/>
</dbReference>
<dbReference type="Gene3D" id="2.40.340.10">
    <property type="entry name" value="MoeA, C-terminal, domain IV"/>
    <property type="match status" value="1"/>
</dbReference>
<dbReference type="Gene3D" id="3.90.105.10">
    <property type="entry name" value="Molybdopterin biosynthesis moea protein, domain 2"/>
    <property type="match status" value="1"/>
</dbReference>
<evidence type="ECO:0000313" key="9">
    <source>
        <dbReference type="Proteomes" id="UP000019760"/>
    </source>
</evidence>
<dbReference type="GO" id="GO:0005829">
    <property type="term" value="C:cytosol"/>
    <property type="evidence" value="ECO:0007669"/>
    <property type="project" value="TreeGrafter"/>
</dbReference>
<reference evidence="9" key="1">
    <citation type="journal article" date="2014" name="FEMS Microbiol. Lett.">
        <title>Draft Genomic DNA Sequence of the Facultatively Methylotrophic Bacterium Acidomonas methanolica type strain MB58.</title>
        <authorList>
            <person name="Higashiura N."/>
            <person name="Hadano H."/>
            <person name="Hirakawa H."/>
            <person name="Matsutani M."/>
            <person name="Takabe S."/>
            <person name="Matsushita K."/>
            <person name="Azuma Y."/>
        </authorList>
    </citation>
    <scope>NUCLEOTIDE SEQUENCE [LARGE SCALE GENOMIC DNA]</scope>
    <source>
        <strain evidence="9">MB58</strain>
    </source>
</reference>
<dbReference type="PANTHER" id="PTHR10192">
    <property type="entry name" value="MOLYBDOPTERIN BIOSYNTHESIS PROTEIN"/>
    <property type="match status" value="1"/>
</dbReference>
<dbReference type="GO" id="GO:0006777">
    <property type="term" value="P:Mo-molybdopterin cofactor biosynthetic process"/>
    <property type="evidence" value="ECO:0007669"/>
    <property type="project" value="UniProtKB-UniRule"/>
</dbReference>
<comment type="similarity">
    <text evidence="3 6">Belongs to the MoeA family.</text>
</comment>
<name>A0A023D140_ACIMT</name>
<evidence type="ECO:0000256" key="1">
    <source>
        <dbReference type="ARBA" id="ARBA00002901"/>
    </source>
</evidence>
<gene>
    <name evidence="8" type="ORF">Amme_008_007</name>
</gene>
<dbReference type="Gene3D" id="3.40.980.10">
    <property type="entry name" value="MoaB/Mog-like domain"/>
    <property type="match status" value="1"/>
</dbReference>
<dbReference type="AlphaFoldDB" id="A0A023D140"/>
<accession>A0A023D140</accession>
<evidence type="ECO:0000256" key="6">
    <source>
        <dbReference type="RuleBase" id="RU365090"/>
    </source>
</evidence>
<dbReference type="InterPro" id="IPR036425">
    <property type="entry name" value="MoaB/Mog-like_dom_sf"/>
</dbReference>
<dbReference type="SUPFAM" id="SSF63867">
    <property type="entry name" value="MoeA C-terminal domain-like"/>
    <property type="match status" value="1"/>
</dbReference>
<dbReference type="Proteomes" id="UP000019760">
    <property type="component" value="Unassembled WGS sequence"/>
</dbReference>
<dbReference type="InterPro" id="IPR036135">
    <property type="entry name" value="MoeA_linker/N_sf"/>
</dbReference>
<dbReference type="CDD" id="cd00887">
    <property type="entry name" value="MoeA"/>
    <property type="match status" value="1"/>
</dbReference>
<dbReference type="EC" id="2.10.1.1" evidence="6"/>
<dbReference type="PANTHER" id="PTHR10192:SF5">
    <property type="entry name" value="GEPHYRIN"/>
    <property type="match status" value="1"/>
</dbReference>
<comment type="function">
    <text evidence="1 6">Catalyzes the insertion of molybdate into adenylated molybdopterin with the concomitant release of AMP.</text>
</comment>
<dbReference type="SUPFAM" id="SSF53218">
    <property type="entry name" value="Molybdenum cofactor biosynthesis proteins"/>
    <property type="match status" value="1"/>
</dbReference>
<dbReference type="GO" id="GO:0061599">
    <property type="term" value="F:molybdopterin molybdotransferase activity"/>
    <property type="evidence" value="ECO:0007669"/>
    <property type="project" value="UniProtKB-UniRule"/>
</dbReference>
<comment type="catalytic activity">
    <reaction evidence="5">
        <text>adenylyl-molybdopterin + molybdate = Mo-molybdopterin + AMP + H(+)</text>
        <dbReference type="Rhea" id="RHEA:35047"/>
        <dbReference type="ChEBI" id="CHEBI:15378"/>
        <dbReference type="ChEBI" id="CHEBI:36264"/>
        <dbReference type="ChEBI" id="CHEBI:62727"/>
        <dbReference type="ChEBI" id="CHEBI:71302"/>
        <dbReference type="ChEBI" id="CHEBI:456215"/>
        <dbReference type="EC" id="2.10.1.1"/>
    </reaction>
</comment>
<dbReference type="UniPathway" id="UPA00344"/>
<proteinExistence type="inferred from homology"/>